<protein>
    <submittedName>
        <fullName evidence="1">Uncharacterized protein</fullName>
    </submittedName>
</protein>
<evidence type="ECO:0000313" key="2">
    <source>
        <dbReference type="Proteomes" id="UP001519863"/>
    </source>
</evidence>
<accession>A0ABS7AUV3</accession>
<reference evidence="1 2" key="1">
    <citation type="journal article" date="2013" name="Antonie Van Leeuwenhoek">
        <title>Actinoplanes hulinensis sp. nov., a novel actinomycete isolated from soybean root (Glycine max (L.) Merr).</title>
        <authorList>
            <person name="Shen Y."/>
            <person name="Liu C."/>
            <person name="Wang X."/>
            <person name="Zhao J."/>
            <person name="Jia F."/>
            <person name="Zhang Y."/>
            <person name="Wang L."/>
            <person name="Yang D."/>
            <person name="Xiang W."/>
        </authorList>
    </citation>
    <scope>NUCLEOTIDE SEQUENCE [LARGE SCALE GENOMIC DNA]</scope>
    <source>
        <strain evidence="1 2">NEAU-M9</strain>
    </source>
</reference>
<evidence type="ECO:0000313" key="1">
    <source>
        <dbReference type="EMBL" id="MBW6432201.1"/>
    </source>
</evidence>
<sequence length="233" mass="25868">MFRWLSDMKAVYEDDLGPLLRRMPGTAWTAAGQRPSPRRLRGMVTRWQRAGYADVRRFVNGVPRIVRLSRAGAALAGVDGFRETATVTAMHQCEVSRLRLVLEGRPSPSLGRLVAWESERAFRSDLDALGLARRGQSPRDRVHVPDGVATYEQGTRVAIEVERNVKAPARLVRIVEELLTNYAVTLYAVAGNEVRNAVAAAERNARTTLTHRQISADRIGALSIIDMPSEVAR</sequence>
<dbReference type="RefSeq" id="WP_220141890.1">
    <property type="nucleotide sequence ID" value="NZ_JAHXZI010000001.1"/>
</dbReference>
<gene>
    <name evidence="1" type="ORF">KZ829_00375</name>
</gene>
<proteinExistence type="predicted"/>
<name>A0ABS7AUV3_9ACTN</name>
<keyword evidence="2" id="KW-1185">Reference proteome</keyword>
<organism evidence="1 2">
    <name type="scientific">Actinoplanes hulinensis</name>
    <dbReference type="NCBI Taxonomy" id="1144547"/>
    <lineage>
        <taxon>Bacteria</taxon>
        <taxon>Bacillati</taxon>
        <taxon>Actinomycetota</taxon>
        <taxon>Actinomycetes</taxon>
        <taxon>Micromonosporales</taxon>
        <taxon>Micromonosporaceae</taxon>
        <taxon>Actinoplanes</taxon>
    </lineage>
</organism>
<dbReference type="Proteomes" id="UP001519863">
    <property type="component" value="Unassembled WGS sequence"/>
</dbReference>
<comment type="caution">
    <text evidence="1">The sequence shown here is derived from an EMBL/GenBank/DDBJ whole genome shotgun (WGS) entry which is preliminary data.</text>
</comment>
<dbReference type="EMBL" id="JAHXZI010000001">
    <property type="protein sequence ID" value="MBW6432201.1"/>
    <property type="molecule type" value="Genomic_DNA"/>
</dbReference>